<dbReference type="InterPro" id="IPR029072">
    <property type="entry name" value="YebC-like"/>
</dbReference>
<dbReference type="Proteomes" id="UP000034739">
    <property type="component" value="Unassembled WGS sequence"/>
</dbReference>
<keyword evidence="2" id="KW-0805">Transcription regulation</keyword>
<name>A0A0G1WCD4_9BACT</name>
<evidence type="ECO:0000313" key="6">
    <source>
        <dbReference type="EMBL" id="KKU87973.1"/>
    </source>
</evidence>
<dbReference type="FunFam" id="1.10.10.200:FF:000002">
    <property type="entry name" value="Probable transcriptional regulatory protein CLM62_37755"/>
    <property type="match status" value="1"/>
</dbReference>
<accession>A0A0G1WCD4</accession>
<evidence type="ECO:0000259" key="4">
    <source>
        <dbReference type="Pfam" id="PF01709"/>
    </source>
</evidence>
<dbReference type="EMBL" id="LCOY01000015">
    <property type="protein sequence ID" value="KKU87973.1"/>
    <property type="molecule type" value="Genomic_DNA"/>
</dbReference>
<feature type="domain" description="TACO1/YebC-like second and third" evidence="4">
    <location>
        <begin position="84"/>
        <end position="137"/>
    </location>
</feature>
<evidence type="ECO:0000313" key="7">
    <source>
        <dbReference type="Proteomes" id="UP000034739"/>
    </source>
</evidence>
<dbReference type="InterPro" id="IPR049083">
    <property type="entry name" value="TACO1_YebC_N"/>
</dbReference>
<evidence type="ECO:0000256" key="3">
    <source>
        <dbReference type="ARBA" id="ARBA00023163"/>
    </source>
</evidence>
<reference evidence="6 7" key="1">
    <citation type="journal article" date="2015" name="Nature">
        <title>rRNA introns, odd ribosomes, and small enigmatic genomes across a large radiation of phyla.</title>
        <authorList>
            <person name="Brown C.T."/>
            <person name="Hug L.A."/>
            <person name="Thomas B.C."/>
            <person name="Sharon I."/>
            <person name="Castelle C.J."/>
            <person name="Singh A."/>
            <person name="Wilkins M.J."/>
            <person name="Williams K.H."/>
            <person name="Banfield J.F."/>
        </authorList>
    </citation>
    <scope>NUCLEOTIDE SEQUENCE [LARGE SCALE GENOMIC DNA]</scope>
</reference>
<keyword evidence="6" id="KW-0238">DNA-binding</keyword>
<evidence type="ECO:0000256" key="1">
    <source>
        <dbReference type="ARBA" id="ARBA00008724"/>
    </source>
</evidence>
<keyword evidence="3" id="KW-0804">Transcription</keyword>
<sequence length="183" mass="19738">MSGHSKWSKVKHQKATTDVVKGAAFTKASRAITLAVREGGGIPDPEKNFRLRLAIEKARAVNMPKENIARAIDKAAGGGAGDIEQVIYEGYGPGGVAFMVEAATDNRNRTVSVVKNMFERNGGTLAGPGAVSFLFTKSVEQDQMVIRSTYTVPVTEEVRDQIDALIADLEALDDIQQIFTNVE</sequence>
<dbReference type="AlphaFoldDB" id="A0A0G1WCD4"/>
<dbReference type="SUPFAM" id="SSF75625">
    <property type="entry name" value="YebC-like"/>
    <property type="match status" value="1"/>
</dbReference>
<proteinExistence type="inferred from homology"/>
<protein>
    <submittedName>
        <fullName evidence="6">DNA-binding regulatory protein, YebC/PmpR family</fullName>
    </submittedName>
</protein>
<evidence type="ECO:0000256" key="2">
    <source>
        <dbReference type="ARBA" id="ARBA00023015"/>
    </source>
</evidence>
<feature type="domain" description="TACO1/YebC-like N-terminal" evidence="5">
    <location>
        <begin position="5"/>
        <end position="77"/>
    </location>
</feature>
<dbReference type="Gene3D" id="3.30.70.980">
    <property type="match status" value="1"/>
</dbReference>
<dbReference type="InterPro" id="IPR026564">
    <property type="entry name" value="Transcrip_reg_TACO1-like_dom3"/>
</dbReference>
<dbReference type="InterPro" id="IPR002876">
    <property type="entry name" value="Transcrip_reg_TACO1-like"/>
</dbReference>
<dbReference type="InterPro" id="IPR017856">
    <property type="entry name" value="Integrase-like_N"/>
</dbReference>
<dbReference type="GO" id="GO:0005829">
    <property type="term" value="C:cytosol"/>
    <property type="evidence" value="ECO:0007669"/>
    <property type="project" value="TreeGrafter"/>
</dbReference>
<comment type="similarity">
    <text evidence="1">Belongs to the TACO1 family.</text>
</comment>
<organism evidence="6 7">
    <name type="scientific">Candidatus Gottesmanbacteria bacterium GW2011_GWA2_47_9</name>
    <dbReference type="NCBI Taxonomy" id="1618445"/>
    <lineage>
        <taxon>Bacteria</taxon>
        <taxon>Candidatus Gottesmaniibacteriota</taxon>
    </lineage>
</organism>
<dbReference type="Gene3D" id="1.10.10.200">
    <property type="match status" value="1"/>
</dbReference>
<dbReference type="PANTHER" id="PTHR12532">
    <property type="entry name" value="TRANSLATIONAL ACTIVATOR OF CYTOCHROME C OXIDASE 1"/>
    <property type="match status" value="1"/>
</dbReference>
<dbReference type="InterPro" id="IPR048300">
    <property type="entry name" value="TACO1_YebC-like_2nd/3rd_dom"/>
</dbReference>
<dbReference type="GO" id="GO:0003677">
    <property type="term" value="F:DNA binding"/>
    <property type="evidence" value="ECO:0007669"/>
    <property type="project" value="UniProtKB-KW"/>
</dbReference>
<evidence type="ECO:0000259" key="5">
    <source>
        <dbReference type="Pfam" id="PF20772"/>
    </source>
</evidence>
<gene>
    <name evidence="6" type="ORF">UY16_C0015G0011</name>
</gene>
<comment type="caution">
    <text evidence="6">The sequence shown here is derived from an EMBL/GenBank/DDBJ whole genome shotgun (WGS) entry which is preliminary data.</text>
</comment>
<dbReference type="Pfam" id="PF20772">
    <property type="entry name" value="TACO1_YebC_N"/>
    <property type="match status" value="1"/>
</dbReference>
<dbReference type="Pfam" id="PF01709">
    <property type="entry name" value="Transcrip_reg"/>
    <property type="match status" value="1"/>
</dbReference>
<dbReference type="PANTHER" id="PTHR12532:SF0">
    <property type="entry name" value="TRANSLATIONAL ACTIVATOR OF CYTOCHROME C OXIDASE 1"/>
    <property type="match status" value="1"/>
</dbReference>